<feature type="domain" description="Alpha/beta hydrolase fold-3" evidence="4">
    <location>
        <begin position="87"/>
        <end position="294"/>
    </location>
</feature>
<dbReference type="PANTHER" id="PTHR48081:SF8">
    <property type="entry name" value="ALPHA_BETA HYDROLASE FOLD-3 DOMAIN-CONTAINING PROTEIN-RELATED"/>
    <property type="match status" value="1"/>
</dbReference>
<evidence type="ECO:0000313" key="6">
    <source>
        <dbReference type="Proteomes" id="UP001302020"/>
    </source>
</evidence>
<dbReference type="GO" id="GO:0016787">
    <property type="term" value="F:hydrolase activity"/>
    <property type="evidence" value="ECO:0007669"/>
    <property type="project" value="UniProtKB-KW"/>
</dbReference>
<dbReference type="PROSITE" id="PS01174">
    <property type="entry name" value="LIPASE_GDXG_SER"/>
    <property type="match status" value="1"/>
</dbReference>
<dbReference type="InterPro" id="IPR013094">
    <property type="entry name" value="AB_hydrolase_3"/>
</dbReference>
<dbReference type="RefSeq" id="WP_317843868.1">
    <property type="nucleotide sequence ID" value="NZ_CP126170.1"/>
</dbReference>
<feature type="active site" evidence="3">
    <location>
        <position position="165"/>
    </location>
</feature>
<dbReference type="Proteomes" id="UP001302020">
    <property type="component" value="Chromosome"/>
</dbReference>
<dbReference type="Pfam" id="PF07859">
    <property type="entry name" value="Abhydrolase_3"/>
    <property type="match status" value="1"/>
</dbReference>
<evidence type="ECO:0000256" key="3">
    <source>
        <dbReference type="PROSITE-ProRule" id="PRU10038"/>
    </source>
</evidence>
<dbReference type="InterPro" id="IPR029058">
    <property type="entry name" value="AB_hydrolase_fold"/>
</dbReference>
<organism evidence="5 6">
    <name type="scientific">Xanthomonas rydalmerensis</name>
    <dbReference type="NCBI Taxonomy" id="3046274"/>
    <lineage>
        <taxon>Bacteria</taxon>
        <taxon>Pseudomonadati</taxon>
        <taxon>Pseudomonadota</taxon>
        <taxon>Gammaproteobacteria</taxon>
        <taxon>Lysobacterales</taxon>
        <taxon>Lysobacteraceae</taxon>
        <taxon>Xanthomonas</taxon>
    </lineage>
</organism>
<sequence>MQTIPFDPARLAPEVLAVLQGMAAAGVPALETLPIPLMRQAYAQIGALLGGTPLPMADVRDLHAQGPAGAIPLRLYRPESASTGPAIVYAHGGGWTAGDLDTHDKICRRLAQAAGCAVVAIGYRLAPEHPAPAGPQDVVAAITWLAANADGLAIDPARLAVAGDSAGGSLAAVACQQLRGSAVTLRAQVLFYPSTDLSPAAREFPARHENAAMPPLTLATMQAMVAPFVEGFDPSDPRVSPLRAADLRGLPPALIYTAACDVLRDDGRFYAEALRAAEVPVDYVELPGMVHGFVEMAGVLPAAVHALEHAAAFLRERLARP</sequence>
<keyword evidence="6" id="KW-1185">Reference proteome</keyword>
<name>A0ABZ0JKQ8_9XANT</name>
<dbReference type="Gene3D" id="3.40.50.1820">
    <property type="entry name" value="alpha/beta hydrolase"/>
    <property type="match status" value="1"/>
</dbReference>
<gene>
    <name evidence="5" type="ORF">QN243_18670</name>
</gene>
<dbReference type="PANTHER" id="PTHR48081">
    <property type="entry name" value="AB HYDROLASE SUPERFAMILY PROTEIN C4A8.06C"/>
    <property type="match status" value="1"/>
</dbReference>
<dbReference type="InterPro" id="IPR050300">
    <property type="entry name" value="GDXG_lipolytic_enzyme"/>
</dbReference>
<proteinExistence type="inferred from homology"/>
<evidence type="ECO:0000256" key="1">
    <source>
        <dbReference type="ARBA" id="ARBA00010515"/>
    </source>
</evidence>
<reference evidence="5 6" key="1">
    <citation type="submission" date="2023-05" db="EMBL/GenBank/DDBJ databases">
        <title>Xanthomonas rydalmerenesis sp. nov., a novel Xanthomonas species isolated from Fragaria x ananassa.</title>
        <authorList>
            <person name="McKnight D.J.E."/>
            <person name="Wong-Bajracharya J."/>
            <person name="Okoh E.B."/>
            <person name="Snijders F."/>
            <person name="Lidbetter F."/>
            <person name="Webster J."/>
            <person name="Djordjevic S.P."/>
            <person name="Bogema D.R."/>
            <person name="Chapman T.A."/>
        </authorList>
    </citation>
    <scope>NUCLEOTIDE SEQUENCE [LARGE SCALE GENOMIC DNA]</scope>
    <source>
        <strain evidence="5 6">DAR34883</strain>
    </source>
</reference>
<dbReference type="InterPro" id="IPR033140">
    <property type="entry name" value="Lipase_GDXG_put_SER_AS"/>
</dbReference>
<evidence type="ECO:0000313" key="5">
    <source>
        <dbReference type="EMBL" id="WOS40388.1"/>
    </source>
</evidence>
<keyword evidence="2 5" id="KW-0378">Hydrolase</keyword>
<evidence type="ECO:0000259" key="4">
    <source>
        <dbReference type="Pfam" id="PF07859"/>
    </source>
</evidence>
<evidence type="ECO:0000256" key="2">
    <source>
        <dbReference type="ARBA" id="ARBA00022801"/>
    </source>
</evidence>
<accession>A0ABZ0JKQ8</accession>
<dbReference type="EMBL" id="CP126172">
    <property type="protein sequence ID" value="WOS40388.1"/>
    <property type="molecule type" value="Genomic_DNA"/>
</dbReference>
<dbReference type="SUPFAM" id="SSF53474">
    <property type="entry name" value="alpha/beta-Hydrolases"/>
    <property type="match status" value="1"/>
</dbReference>
<protein>
    <submittedName>
        <fullName evidence="5">Alpha/beta hydrolase</fullName>
    </submittedName>
</protein>
<comment type="similarity">
    <text evidence="1">Belongs to the 'GDXG' lipolytic enzyme family.</text>
</comment>